<proteinExistence type="inferred from homology"/>
<dbReference type="PANTHER" id="PTHR11937">
    <property type="entry name" value="ACTIN"/>
    <property type="match status" value="1"/>
</dbReference>
<dbReference type="AlphaFoldDB" id="A0A1I7S3D3"/>
<dbReference type="SMART" id="SM00268">
    <property type="entry name" value="ACTIN"/>
    <property type="match status" value="1"/>
</dbReference>
<reference evidence="3" key="1">
    <citation type="submission" date="2016-11" db="UniProtKB">
        <authorList>
            <consortium name="WormBaseParasite"/>
        </authorList>
    </citation>
    <scope>IDENTIFICATION</scope>
</reference>
<dbReference type="WBParaSite" id="BXY_0751400.1">
    <property type="protein sequence ID" value="BXY_0751400.1"/>
    <property type="gene ID" value="BXY_0751400"/>
</dbReference>
<name>A0A1I7S3D3_BURXY</name>
<evidence type="ECO:0000313" key="2">
    <source>
        <dbReference type="Proteomes" id="UP000095284"/>
    </source>
</evidence>
<evidence type="ECO:0000313" key="3">
    <source>
        <dbReference type="WBParaSite" id="BXY_0751400.1"/>
    </source>
</evidence>
<dbReference type="eggNOG" id="KOG0676">
    <property type="taxonomic scope" value="Eukaryota"/>
</dbReference>
<dbReference type="InterPro" id="IPR043129">
    <property type="entry name" value="ATPase_NBD"/>
</dbReference>
<accession>A0A1I7S3D3</accession>
<dbReference type="Gene3D" id="3.30.420.40">
    <property type="match status" value="2"/>
</dbReference>
<dbReference type="InterPro" id="IPR004000">
    <property type="entry name" value="Actin"/>
</dbReference>
<dbReference type="Pfam" id="PF00022">
    <property type="entry name" value="Actin"/>
    <property type="match status" value="1"/>
</dbReference>
<evidence type="ECO:0000256" key="1">
    <source>
        <dbReference type="RuleBase" id="RU000487"/>
    </source>
</evidence>
<protein>
    <submittedName>
        <fullName evidence="3">Actin-related protein 10</fullName>
    </submittedName>
</protein>
<dbReference type="SUPFAM" id="SSF53067">
    <property type="entry name" value="Actin-like ATPase domain"/>
    <property type="match status" value="2"/>
</dbReference>
<dbReference type="Proteomes" id="UP000095284">
    <property type="component" value="Unplaced"/>
</dbReference>
<sequence>MNNLGWSRMSSRLLEEPTAKYTSRRSTSSLTNTSQKAHVVNVIVIEVGERLTRIGFAGEFCPREIFKTEYVDSLRPSITHKLIDKNRDPESQNKIIGNFFKDITLRRLMKSANGLNVVIVDNLLSSYEFRDACGRALFENPSLGAAGVCYVPSPLMQLVSYNVKTALVVDLGIKEALVTPVYERVVMGVNSKVTTLSTLVAEKKVRGLMRKMGRVRNIDGDLRELSEEDMIVFDKKGLAEDILFRFCFATKRERGLKIQEKGLDPDCEIDPPPPDVKIPYGSEYMVIPGLIREAAAEVLFITTEDGLSLQDTIIECIRGLNIDLKRPMLNGILVVGGLSMMKGLLHRLEEELLVLIENDEKLRTIGEVGFYRETDQPSLNFYSAWLGASLFGSLDAISSRLITRNEWNKTKHIPDWTDLTENDEITIEDDCKVSEITVDLPWESLKV</sequence>
<dbReference type="Gene3D" id="3.90.640.10">
    <property type="entry name" value="Actin, Chain A, domain 4"/>
    <property type="match status" value="1"/>
</dbReference>
<organism evidence="2 3">
    <name type="scientific">Bursaphelenchus xylophilus</name>
    <name type="common">Pinewood nematode worm</name>
    <name type="synonym">Aphelenchoides xylophilus</name>
    <dbReference type="NCBI Taxonomy" id="6326"/>
    <lineage>
        <taxon>Eukaryota</taxon>
        <taxon>Metazoa</taxon>
        <taxon>Ecdysozoa</taxon>
        <taxon>Nematoda</taxon>
        <taxon>Chromadorea</taxon>
        <taxon>Rhabditida</taxon>
        <taxon>Tylenchina</taxon>
        <taxon>Tylenchomorpha</taxon>
        <taxon>Aphelenchoidea</taxon>
        <taxon>Aphelenchoididae</taxon>
        <taxon>Bursaphelenchus</taxon>
    </lineage>
</organism>
<comment type="similarity">
    <text evidence="1">Belongs to the actin family.</text>
</comment>